<accession>A0AAD7F304</accession>
<gene>
    <name evidence="2" type="ORF">DFH08DRAFT_799422</name>
</gene>
<dbReference type="EMBL" id="JARIHO010000004">
    <property type="protein sequence ID" value="KAJ7362384.1"/>
    <property type="molecule type" value="Genomic_DNA"/>
</dbReference>
<keyword evidence="3" id="KW-1185">Reference proteome</keyword>
<organism evidence="2 3">
    <name type="scientific">Mycena albidolilacea</name>
    <dbReference type="NCBI Taxonomy" id="1033008"/>
    <lineage>
        <taxon>Eukaryota</taxon>
        <taxon>Fungi</taxon>
        <taxon>Dikarya</taxon>
        <taxon>Basidiomycota</taxon>
        <taxon>Agaricomycotina</taxon>
        <taxon>Agaricomycetes</taxon>
        <taxon>Agaricomycetidae</taxon>
        <taxon>Agaricales</taxon>
        <taxon>Marasmiineae</taxon>
        <taxon>Mycenaceae</taxon>
        <taxon>Mycena</taxon>
    </lineage>
</organism>
<evidence type="ECO:0000313" key="3">
    <source>
        <dbReference type="Proteomes" id="UP001218218"/>
    </source>
</evidence>
<evidence type="ECO:0000256" key="1">
    <source>
        <dbReference type="SAM" id="MobiDB-lite"/>
    </source>
</evidence>
<dbReference type="Proteomes" id="UP001218218">
    <property type="component" value="Unassembled WGS sequence"/>
</dbReference>
<sequence length="108" mass="11992">MCEMDDGKKHWKKIGCERKVGLKAMKEGGSEKGQAVELELKTVPSGSDVVKSWRLLMDGIEEGSTTRDKVAAAWELARWGTGKTCGRGRWSETTLSEEREYPGDSKTL</sequence>
<name>A0AAD7F304_9AGAR</name>
<comment type="caution">
    <text evidence="2">The sequence shown here is derived from an EMBL/GenBank/DDBJ whole genome shotgun (WGS) entry which is preliminary data.</text>
</comment>
<protein>
    <submittedName>
        <fullName evidence="2">Uncharacterized protein</fullName>
    </submittedName>
</protein>
<evidence type="ECO:0000313" key="2">
    <source>
        <dbReference type="EMBL" id="KAJ7362384.1"/>
    </source>
</evidence>
<dbReference type="AlphaFoldDB" id="A0AAD7F304"/>
<feature type="region of interest" description="Disordered" evidence="1">
    <location>
        <begin position="86"/>
        <end position="108"/>
    </location>
</feature>
<feature type="compositionally biased region" description="Basic and acidic residues" evidence="1">
    <location>
        <begin position="96"/>
        <end position="108"/>
    </location>
</feature>
<reference evidence="2" key="1">
    <citation type="submission" date="2023-03" db="EMBL/GenBank/DDBJ databases">
        <title>Massive genome expansion in bonnet fungi (Mycena s.s.) driven by repeated elements and novel gene families across ecological guilds.</title>
        <authorList>
            <consortium name="Lawrence Berkeley National Laboratory"/>
            <person name="Harder C.B."/>
            <person name="Miyauchi S."/>
            <person name="Viragh M."/>
            <person name="Kuo A."/>
            <person name="Thoen E."/>
            <person name="Andreopoulos B."/>
            <person name="Lu D."/>
            <person name="Skrede I."/>
            <person name="Drula E."/>
            <person name="Henrissat B."/>
            <person name="Morin E."/>
            <person name="Kohler A."/>
            <person name="Barry K."/>
            <person name="LaButti K."/>
            <person name="Morin E."/>
            <person name="Salamov A."/>
            <person name="Lipzen A."/>
            <person name="Mereny Z."/>
            <person name="Hegedus B."/>
            <person name="Baldrian P."/>
            <person name="Stursova M."/>
            <person name="Weitz H."/>
            <person name="Taylor A."/>
            <person name="Grigoriev I.V."/>
            <person name="Nagy L.G."/>
            <person name="Martin F."/>
            <person name="Kauserud H."/>
        </authorList>
    </citation>
    <scope>NUCLEOTIDE SEQUENCE</scope>
    <source>
        <strain evidence="2">CBHHK002</strain>
    </source>
</reference>
<proteinExistence type="predicted"/>